<evidence type="ECO:0000313" key="2">
    <source>
        <dbReference type="Proteomes" id="UP000622475"/>
    </source>
</evidence>
<proteinExistence type="predicted"/>
<dbReference type="PANTHER" id="PTHR35810:SF1">
    <property type="entry name" value="CYTOPLASMIC PROTEIN"/>
    <property type="match status" value="1"/>
</dbReference>
<dbReference type="EMBL" id="JADFFL010000002">
    <property type="protein sequence ID" value="MBE9661708.1"/>
    <property type="molecule type" value="Genomic_DNA"/>
</dbReference>
<accession>A0A929KWG1</accession>
<name>A0A929KWG1_9SPHI</name>
<dbReference type="PANTHER" id="PTHR35810">
    <property type="entry name" value="CYTOPLASMIC PROTEIN-RELATED"/>
    <property type="match status" value="1"/>
</dbReference>
<organism evidence="1 2">
    <name type="scientific">Mucilaginibacter myungsuensis</name>
    <dbReference type="NCBI Taxonomy" id="649104"/>
    <lineage>
        <taxon>Bacteria</taxon>
        <taxon>Pseudomonadati</taxon>
        <taxon>Bacteroidota</taxon>
        <taxon>Sphingobacteriia</taxon>
        <taxon>Sphingobacteriales</taxon>
        <taxon>Sphingobacteriaceae</taxon>
        <taxon>Mucilaginibacter</taxon>
    </lineage>
</organism>
<keyword evidence="2" id="KW-1185">Reference proteome</keyword>
<dbReference type="InterPro" id="IPR011204">
    <property type="entry name" value="Virulence_RhuM-like"/>
</dbReference>
<dbReference type="AlphaFoldDB" id="A0A929KWG1"/>
<protein>
    <submittedName>
        <fullName evidence="1">Virulence RhuM family protein</fullName>
    </submittedName>
</protein>
<gene>
    <name evidence="1" type="ORF">IRJ16_07405</name>
</gene>
<sequence>MDNKIQESDFIFYRGDDGNIHAQVILGDDTVWVSQKNMAEIFGVTVPTVNYHLSEIFKSEELTENSVIRKIRITANDGKDYLTIFYSLDVIIAVGYRVNSYRATKFRQWSSRILKEYLVKGFVMDDERLKQGNKLFGKDYFKELLERIRDIRASERMFYEKIRDLYAESVDYDKHDPATHKFFAKVQNKVEYAVVGRTSAETIRLQADATMPNMGLRTWKNINKDGKIQKSDIVVAKNYFNQDQIRDLNNLVNMFLDFAELQVQRKKVMKMVDWEKRLDDFLNFNEFAVLPNAGNISKEQADKHAALEYEKYKKLSVQEDSFSEISDTIKKGGALPSETEMFKVEDGQLSDFDKKIKAALTTKPMPLKKPKDKN</sequence>
<comment type="caution">
    <text evidence="1">The sequence shown here is derived from an EMBL/GenBank/DDBJ whole genome shotgun (WGS) entry which is preliminary data.</text>
</comment>
<dbReference type="PIRSF" id="PIRSF015268">
    <property type="entry name" value="Virulence_RhuM"/>
    <property type="match status" value="1"/>
</dbReference>
<dbReference type="Pfam" id="PF13310">
    <property type="entry name" value="Virulence_RhuM"/>
    <property type="match status" value="1"/>
</dbReference>
<reference evidence="1" key="1">
    <citation type="submission" date="2020-10" db="EMBL/GenBank/DDBJ databases">
        <title>Mucilaginibacter mali sp. nov., isolated from rhizosphere soil of apple orchard.</title>
        <authorList>
            <person name="Lee J.-S."/>
            <person name="Kim H.S."/>
            <person name="Kim J.-S."/>
        </authorList>
    </citation>
    <scope>NUCLEOTIDE SEQUENCE</scope>
    <source>
        <strain evidence="1">KCTC 22746</strain>
    </source>
</reference>
<dbReference type="RefSeq" id="WP_194110885.1">
    <property type="nucleotide sequence ID" value="NZ_JADFFL010000002.1"/>
</dbReference>
<dbReference type="Proteomes" id="UP000622475">
    <property type="component" value="Unassembled WGS sequence"/>
</dbReference>
<evidence type="ECO:0000313" key="1">
    <source>
        <dbReference type="EMBL" id="MBE9661708.1"/>
    </source>
</evidence>